<reference evidence="4" key="1">
    <citation type="journal article" date="2017" name="Nat. Ecol. Evol.">
        <title>Genome expansion and lineage-specific genetic innovations in the forest pathogenic fungi Armillaria.</title>
        <authorList>
            <person name="Sipos G."/>
            <person name="Prasanna A.N."/>
            <person name="Walter M.C."/>
            <person name="O'Connor E."/>
            <person name="Balint B."/>
            <person name="Krizsan K."/>
            <person name="Kiss B."/>
            <person name="Hess J."/>
            <person name="Varga T."/>
            <person name="Slot J."/>
            <person name="Riley R."/>
            <person name="Boka B."/>
            <person name="Rigling D."/>
            <person name="Barry K."/>
            <person name="Lee J."/>
            <person name="Mihaltcheva S."/>
            <person name="LaButti K."/>
            <person name="Lipzen A."/>
            <person name="Waldron R."/>
            <person name="Moloney N.M."/>
            <person name="Sperisen C."/>
            <person name="Kredics L."/>
            <person name="Vagvoelgyi C."/>
            <person name="Patrignani A."/>
            <person name="Fitzpatrick D."/>
            <person name="Nagy I."/>
            <person name="Doyle S."/>
            <person name="Anderson J.B."/>
            <person name="Grigoriev I.V."/>
            <person name="Gueldener U."/>
            <person name="Muensterkoetter M."/>
            <person name="Nagy L.G."/>
        </authorList>
    </citation>
    <scope>NUCLEOTIDE SEQUENCE [LARGE SCALE GENOMIC DNA]</scope>
    <source>
        <strain evidence="4">28-4</strain>
    </source>
</reference>
<keyword evidence="2" id="KW-0732">Signal</keyword>
<dbReference type="Gene3D" id="2.60.120.260">
    <property type="entry name" value="Galactose-binding domain-like"/>
    <property type="match status" value="1"/>
</dbReference>
<keyword evidence="1" id="KW-0812">Transmembrane</keyword>
<feature type="chain" id="PRO_5013863908" description="Mid2 domain-containing protein" evidence="2">
    <location>
        <begin position="20"/>
        <end position="307"/>
    </location>
</feature>
<dbReference type="STRING" id="1076256.A0A2H3AN01"/>
<keyword evidence="1" id="KW-0472">Membrane</keyword>
<evidence type="ECO:0000313" key="4">
    <source>
        <dbReference type="Proteomes" id="UP000218334"/>
    </source>
</evidence>
<protein>
    <recommendedName>
        <fullName evidence="5">Mid2 domain-containing protein</fullName>
    </recommendedName>
</protein>
<dbReference type="AlphaFoldDB" id="A0A2H3AN01"/>
<keyword evidence="4" id="KW-1185">Reference proteome</keyword>
<dbReference type="Proteomes" id="UP000218334">
    <property type="component" value="Unassembled WGS sequence"/>
</dbReference>
<proteinExistence type="predicted"/>
<organism evidence="3 4">
    <name type="scientific">Armillaria solidipes</name>
    <dbReference type="NCBI Taxonomy" id="1076256"/>
    <lineage>
        <taxon>Eukaryota</taxon>
        <taxon>Fungi</taxon>
        <taxon>Dikarya</taxon>
        <taxon>Basidiomycota</taxon>
        <taxon>Agaricomycotina</taxon>
        <taxon>Agaricomycetes</taxon>
        <taxon>Agaricomycetidae</taxon>
        <taxon>Agaricales</taxon>
        <taxon>Marasmiineae</taxon>
        <taxon>Physalacriaceae</taxon>
        <taxon>Armillaria</taxon>
    </lineage>
</organism>
<accession>A0A2H3AN01</accession>
<evidence type="ECO:0000313" key="3">
    <source>
        <dbReference type="EMBL" id="PBK60215.1"/>
    </source>
</evidence>
<dbReference type="EMBL" id="KZ293490">
    <property type="protein sequence ID" value="PBK60215.1"/>
    <property type="molecule type" value="Genomic_DNA"/>
</dbReference>
<sequence length="307" mass="32447">MHPLFFYITLFSFVLTSHGEPRNVTIDDTDPMISYTGNWDASNSHTSALDFNGSHALSSDPFASATLTFTGTAVYFLSPRWPYLVNSTVALDGEGAAFVNLTDPEAKGTDGGPESERYAVHWSRTGLDNKTHEVVVSMAAAGQWIVLDGFIFTVNDATDNTASAESSTVPAAASSSLASSASVFASASTAARSSGNDASGGINVLAIGLGVSFSVLVTLGCIATCVLCRRRQLRRHNQMSSPLTSAPISYECLPKANISSRPSAPLFVANPDPGSEGSMSDRYIQEKSVQCRVVLEDVMAPPPVYSV</sequence>
<evidence type="ECO:0008006" key="5">
    <source>
        <dbReference type="Google" id="ProtNLM"/>
    </source>
</evidence>
<evidence type="ECO:0000256" key="2">
    <source>
        <dbReference type="SAM" id="SignalP"/>
    </source>
</evidence>
<keyword evidence="1" id="KW-1133">Transmembrane helix</keyword>
<evidence type="ECO:0000256" key="1">
    <source>
        <dbReference type="SAM" id="Phobius"/>
    </source>
</evidence>
<name>A0A2H3AN01_9AGAR</name>
<gene>
    <name evidence="3" type="ORF">ARMSODRAFT_966230</name>
</gene>
<feature type="transmembrane region" description="Helical" evidence="1">
    <location>
        <begin position="204"/>
        <end position="228"/>
    </location>
</feature>
<feature type="signal peptide" evidence="2">
    <location>
        <begin position="1"/>
        <end position="19"/>
    </location>
</feature>